<feature type="compositionally biased region" description="Basic and acidic residues" evidence="1">
    <location>
        <begin position="71"/>
        <end position="96"/>
    </location>
</feature>
<evidence type="ECO:0000256" key="1">
    <source>
        <dbReference type="SAM" id="MobiDB-lite"/>
    </source>
</evidence>
<reference evidence="2" key="1">
    <citation type="submission" date="2019-08" db="EMBL/GenBank/DDBJ databases">
        <title>The genome of the North American firefly Photinus pyralis.</title>
        <authorList>
            <consortium name="Photinus pyralis genome working group"/>
            <person name="Fallon T.R."/>
            <person name="Sander Lower S.E."/>
            <person name="Weng J.-K."/>
        </authorList>
    </citation>
    <scope>NUCLEOTIDE SEQUENCE</scope>
    <source>
        <strain evidence="2">TRF0915ILg1</strain>
        <tissue evidence="2">Whole body</tissue>
    </source>
</reference>
<gene>
    <name evidence="2" type="ORF">ILUMI_18832</name>
</gene>
<evidence type="ECO:0000313" key="2">
    <source>
        <dbReference type="EMBL" id="KAF2887341.1"/>
    </source>
</evidence>
<dbReference type="AlphaFoldDB" id="A0A8K0G660"/>
<protein>
    <submittedName>
        <fullName evidence="2">Uncharacterized protein</fullName>
    </submittedName>
</protein>
<sequence length="96" mass="11079">MTPNTSKRVEWSPGKRGKAVTLRKEGYTYEEIAVVGWWNNKVRCKETLYLQTQDQRNQLQEMEESQGKCMVKAESDGITKKPKQPKSDDQGHHPSL</sequence>
<evidence type="ECO:0000313" key="3">
    <source>
        <dbReference type="Proteomes" id="UP000801492"/>
    </source>
</evidence>
<feature type="region of interest" description="Disordered" evidence="1">
    <location>
        <begin position="57"/>
        <end position="96"/>
    </location>
</feature>
<keyword evidence="3" id="KW-1185">Reference proteome</keyword>
<proteinExistence type="predicted"/>
<name>A0A8K0G660_IGNLU</name>
<dbReference type="Proteomes" id="UP000801492">
    <property type="component" value="Unassembled WGS sequence"/>
</dbReference>
<feature type="non-terminal residue" evidence="2">
    <location>
        <position position="1"/>
    </location>
</feature>
<accession>A0A8K0G660</accession>
<comment type="caution">
    <text evidence="2">The sequence shown here is derived from an EMBL/GenBank/DDBJ whole genome shotgun (WGS) entry which is preliminary data.</text>
</comment>
<organism evidence="2 3">
    <name type="scientific">Ignelater luminosus</name>
    <name type="common">Cucubano</name>
    <name type="synonym">Pyrophorus luminosus</name>
    <dbReference type="NCBI Taxonomy" id="2038154"/>
    <lineage>
        <taxon>Eukaryota</taxon>
        <taxon>Metazoa</taxon>
        <taxon>Ecdysozoa</taxon>
        <taxon>Arthropoda</taxon>
        <taxon>Hexapoda</taxon>
        <taxon>Insecta</taxon>
        <taxon>Pterygota</taxon>
        <taxon>Neoptera</taxon>
        <taxon>Endopterygota</taxon>
        <taxon>Coleoptera</taxon>
        <taxon>Polyphaga</taxon>
        <taxon>Elateriformia</taxon>
        <taxon>Elateroidea</taxon>
        <taxon>Elateridae</taxon>
        <taxon>Agrypninae</taxon>
        <taxon>Pyrophorini</taxon>
        <taxon>Ignelater</taxon>
    </lineage>
</organism>
<dbReference type="EMBL" id="VTPC01083985">
    <property type="protein sequence ID" value="KAF2887341.1"/>
    <property type="molecule type" value="Genomic_DNA"/>
</dbReference>